<dbReference type="InterPro" id="IPR000253">
    <property type="entry name" value="FHA_dom"/>
</dbReference>
<feature type="domain" description="FHA" evidence="2">
    <location>
        <begin position="61"/>
        <end position="110"/>
    </location>
</feature>
<accession>A0A316GBF5</accession>
<name>A0A316GBF5_9GAMM</name>
<feature type="transmembrane region" description="Helical" evidence="1">
    <location>
        <begin position="147"/>
        <end position="169"/>
    </location>
</feature>
<comment type="caution">
    <text evidence="3">The sequence shown here is derived from an EMBL/GenBank/DDBJ whole genome shotgun (WGS) entry which is preliminary data.</text>
</comment>
<dbReference type="InterPro" id="IPR050923">
    <property type="entry name" value="Cell_Proc_Reg/RNA_Proc"/>
</dbReference>
<sequence>MTDKKQKVGPQGTQVFDLSEVESLLASQLKEQSAEGTGQPALIGISKPFSGKRYMLTETRYQVGRTHDSDIRLNEPSVSSTHAKIVYSGEQWKVINLLSSNGTYVNGDKVSESDVYPGDRIRFGGVEFMFSLVDDSQSNKPASSLGLGTKIVLIGIVAIGGLAAAAYYLM</sequence>
<evidence type="ECO:0000259" key="2">
    <source>
        <dbReference type="PROSITE" id="PS50006"/>
    </source>
</evidence>
<keyword evidence="1" id="KW-0472">Membrane</keyword>
<dbReference type="PANTHER" id="PTHR23308">
    <property type="entry name" value="NUCLEAR INHIBITOR OF PROTEIN PHOSPHATASE-1"/>
    <property type="match status" value="1"/>
</dbReference>
<dbReference type="Gene3D" id="2.60.200.20">
    <property type="match status" value="1"/>
</dbReference>
<keyword evidence="1" id="KW-0812">Transmembrane</keyword>
<dbReference type="SUPFAM" id="SSF49879">
    <property type="entry name" value="SMAD/FHA domain"/>
    <property type="match status" value="1"/>
</dbReference>
<dbReference type="Proteomes" id="UP000245790">
    <property type="component" value="Unassembled WGS sequence"/>
</dbReference>
<proteinExistence type="predicted"/>
<dbReference type="OrthoDB" id="151099at2"/>
<dbReference type="SMART" id="SM00240">
    <property type="entry name" value="FHA"/>
    <property type="match status" value="1"/>
</dbReference>
<dbReference type="EMBL" id="QGGU01000005">
    <property type="protein sequence ID" value="PWK51837.1"/>
    <property type="molecule type" value="Genomic_DNA"/>
</dbReference>
<organism evidence="3 4">
    <name type="scientific">Pleionea mediterranea</name>
    <dbReference type="NCBI Taxonomy" id="523701"/>
    <lineage>
        <taxon>Bacteria</taxon>
        <taxon>Pseudomonadati</taxon>
        <taxon>Pseudomonadota</taxon>
        <taxon>Gammaproteobacteria</taxon>
        <taxon>Oceanospirillales</taxon>
        <taxon>Pleioneaceae</taxon>
        <taxon>Pleionea</taxon>
    </lineage>
</organism>
<dbReference type="RefSeq" id="WP_109763226.1">
    <property type="nucleotide sequence ID" value="NZ_QGGU01000005.1"/>
</dbReference>
<evidence type="ECO:0000256" key="1">
    <source>
        <dbReference type="SAM" id="Phobius"/>
    </source>
</evidence>
<dbReference type="PROSITE" id="PS50006">
    <property type="entry name" value="FHA_DOMAIN"/>
    <property type="match status" value="1"/>
</dbReference>
<dbReference type="Pfam" id="PF00498">
    <property type="entry name" value="FHA"/>
    <property type="match status" value="1"/>
</dbReference>
<dbReference type="CDD" id="cd00060">
    <property type="entry name" value="FHA"/>
    <property type="match status" value="1"/>
</dbReference>
<dbReference type="InterPro" id="IPR008984">
    <property type="entry name" value="SMAD_FHA_dom_sf"/>
</dbReference>
<reference evidence="3 4" key="1">
    <citation type="submission" date="2018-05" db="EMBL/GenBank/DDBJ databases">
        <title>Genomic Encyclopedia of Type Strains, Phase IV (KMG-IV): sequencing the most valuable type-strain genomes for metagenomic binning, comparative biology and taxonomic classification.</title>
        <authorList>
            <person name="Goeker M."/>
        </authorList>
    </citation>
    <scope>NUCLEOTIDE SEQUENCE [LARGE SCALE GENOMIC DNA]</scope>
    <source>
        <strain evidence="3 4">DSM 25350</strain>
    </source>
</reference>
<keyword evidence="4" id="KW-1185">Reference proteome</keyword>
<dbReference type="AlphaFoldDB" id="A0A316GBF5"/>
<evidence type="ECO:0000313" key="4">
    <source>
        <dbReference type="Proteomes" id="UP000245790"/>
    </source>
</evidence>
<evidence type="ECO:0000313" key="3">
    <source>
        <dbReference type="EMBL" id="PWK51837.1"/>
    </source>
</evidence>
<keyword evidence="1" id="KW-1133">Transmembrane helix</keyword>
<protein>
    <submittedName>
        <fullName evidence="3">FHA domain-containing protein</fullName>
    </submittedName>
</protein>
<gene>
    <name evidence="3" type="ORF">C8D97_105152</name>
</gene>